<dbReference type="SMART" id="SM01296">
    <property type="entry name" value="N2227"/>
    <property type="match status" value="1"/>
</dbReference>
<organism evidence="6">
    <name type="scientific">Blastobotrys adeninivorans</name>
    <name type="common">Yeast</name>
    <name type="synonym">Arxula adeninivorans</name>
    <dbReference type="NCBI Taxonomy" id="409370"/>
    <lineage>
        <taxon>Eukaryota</taxon>
        <taxon>Fungi</taxon>
        <taxon>Dikarya</taxon>
        <taxon>Ascomycota</taxon>
        <taxon>Saccharomycotina</taxon>
        <taxon>Dipodascomycetes</taxon>
        <taxon>Dipodascales</taxon>
        <taxon>Trichomonascaceae</taxon>
        <taxon>Blastobotrys</taxon>
    </lineage>
</organism>
<keyword evidence="5" id="KW-0949">S-adenosyl-L-methionine</keyword>
<dbReference type="PhylomeDB" id="A0A060SWR5"/>
<dbReference type="Pfam" id="PF07942">
    <property type="entry name" value="CARME"/>
    <property type="match status" value="1"/>
</dbReference>
<dbReference type="PANTHER" id="PTHR12303">
    <property type="entry name" value="CARNOSINE N-METHYLTRANSFERASE"/>
    <property type="match status" value="1"/>
</dbReference>
<comment type="similarity">
    <text evidence="1">Belongs to the carnosine N-methyltransferase family.</text>
</comment>
<name>A0A060SWR5_BLAAD</name>
<dbReference type="PANTHER" id="PTHR12303:SF6">
    <property type="entry name" value="CARNOSINE N-METHYLTRANSFERASE"/>
    <property type="match status" value="1"/>
</dbReference>
<dbReference type="InterPro" id="IPR012901">
    <property type="entry name" value="CARME"/>
</dbReference>
<dbReference type="InterPro" id="IPR029063">
    <property type="entry name" value="SAM-dependent_MTases_sf"/>
</dbReference>
<reference evidence="6" key="2">
    <citation type="submission" date="2014-06" db="EMBL/GenBank/DDBJ databases">
        <title>The complete genome of Blastobotrys (Arxula) adeninivorans LS3 - a yeast of biotechnological interest.</title>
        <authorList>
            <person name="Kunze G."/>
            <person name="Gaillardin C."/>
            <person name="Czernicka M."/>
            <person name="Durrens P."/>
            <person name="Martin T."/>
            <person name="Boer E."/>
            <person name="Gabaldon T."/>
            <person name="Cruz J."/>
            <person name="Talla E."/>
            <person name="Marck C."/>
            <person name="Goffeau A."/>
            <person name="Barbe V."/>
            <person name="Baret P."/>
            <person name="Baronian K."/>
            <person name="Beier S."/>
            <person name="Bleykasten C."/>
            <person name="Bode R."/>
            <person name="Casaregola S."/>
            <person name="Despons L."/>
            <person name="Fairhead C."/>
            <person name="Giersberg M."/>
            <person name="Gierski P."/>
            <person name="Hahnel U."/>
            <person name="Hartmann A."/>
            <person name="Jankowska D."/>
            <person name="Jubin C."/>
            <person name="Jung P."/>
            <person name="Lafontaine I."/>
            <person name="Leh-Louis V."/>
            <person name="Lemaire M."/>
            <person name="Marcet-Houben M."/>
            <person name="Mascher M."/>
            <person name="Morel G."/>
            <person name="Richard G.-F."/>
            <person name="Riechen J."/>
            <person name="Sacerdot C."/>
            <person name="Sarkar A."/>
            <person name="Savel G."/>
            <person name="Schacherer J."/>
            <person name="Sherman D."/>
            <person name="Straub M.-L."/>
            <person name="Stein N."/>
            <person name="Thierry A."/>
            <person name="Trautwein-Schult A."/>
            <person name="Westhof E."/>
            <person name="Worch S."/>
            <person name="Dujon B."/>
            <person name="Souciet J.-L."/>
            <person name="Wincker P."/>
            <person name="Scholz U."/>
            <person name="Neuveglise N."/>
        </authorList>
    </citation>
    <scope>NUCLEOTIDE SEQUENCE</scope>
    <source>
        <strain evidence="6">LS3</strain>
    </source>
</reference>
<dbReference type="EMBL" id="HG937691">
    <property type="protein sequence ID" value="CDP33158.1"/>
    <property type="molecule type" value="Genomic_DNA"/>
</dbReference>
<evidence type="ECO:0000256" key="2">
    <source>
        <dbReference type="ARBA" id="ARBA00012003"/>
    </source>
</evidence>
<protein>
    <recommendedName>
        <fullName evidence="2">carnosine N-methyltransferase</fullName>
        <ecNumber evidence="2">2.1.1.22</ecNumber>
    </recommendedName>
</protein>
<evidence type="ECO:0000256" key="5">
    <source>
        <dbReference type="ARBA" id="ARBA00022691"/>
    </source>
</evidence>
<evidence type="ECO:0000256" key="1">
    <source>
        <dbReference type="ARBA" id="ARBA00010086"/>
    </source>
</evidence>
<gene>
    <name evidence="6" type="ORF">GNLVRS02_ARAD1A03014g</name>
</gene>
<proteinExistence type="inferred from homology"/>
<keyword evidence="3" id="KW-0489">Methyltransferase</keyword>
<dbReference type="GO" id="GO:0032259">
    <property type="term" value="P:methylation"/>
    <property type="evidence" value="ECO:0007669"/>
    <property type="project" value="UniProtKB-KW"/>
</dbReference>
<evidence type="ECO:0000313" key="6">
    <source>
        <dbReference type="EMBL" id="CDP33158.1"/>
    </source>
</evidence>
<reference evidence="6" key="1">
    <citation type="submission" date="2014-02" db="EMBL/GenBank/DDBJ databases">
        <authorList>
            <person name="Genoscope - CEA"/>
        </authorList>
    </citation>
    <scope>NUCLEOTIDE SEQUENCE</scope>
    <source>
        <strain evidence="6">LS3</strain>
    </source>
</reference>
<evidence type="ECO:0000256" key="4">
    <source>
        <dbReference type="ARBA" id="ARBA00022679"/>
    </source>
</evidence>
<sequence>MVVPDSDKGYAVDEEEIRVLTTTLDSFKSYTNFTVDRLVRPRRAKYARLDDKYKKLVDKFFLEHLDAVQDAIESNGFFLDTVAEVAAMNFDAPEDRSQWSRATMIDVDKAQSTIRQLYREWSVEGRVERDQYSIRIFDELTQWYPDRKQRHQVRVLVPGCGLGRLPLDLAALGFQAQGNEFSFHMLFTSNFIINHLTNINEFRIFPNVHSFSHHRNRSHQVQPVLIPDLSPSILLQHAANDPDIPEEGLMSMTAGSFDMIYPPPDGSLFDVIVTVFFLDTAANVFNTLQTISDSLVEGGKWINYGPLLWHYEEIPPDGNTELDPNSQEEDRSCGFEFSLEDVIDLLPKFGFRIEKRESDIPTTYTHSPYSMGGYLYKCEYWVATKVTMGTRE</sequence>
<dbReference type="AlphaFoldDB" id="A0A060SWR5"/>
<accession>A0A060SWR5</accession>
<dbReference type="SUPFAM" id="SSF53335">
    <property type="entry name" value="S-adenosyl-L-methionine-dependent methyltransferases"/>
    <property type="match status" value="1"/>
</dbReference>
<dbReference type="GO" id="GO:0030735">
    <property type="term" value="F:carnosine N-methyltransferase activity"/>
    <property type="evidence" value="ECO:0007669"/>
    <property type="project" value="UniProtKB-EC"/>
</dbReference>
<dbReference type="EC" id="2.1.1.22" evidence="2"/>
<evidence type="ECO:0000256" key="3">
    <source>
        <dbReference type="ARBA" id="ARBA00022603"/>
    </source>
</evidence>
<keyword evidence="4" id="KW-0808">Transferase</keyword>
<dbReference type="Gene3D" id="3.40.50.150">
    <property type="entry name" value="Vaccinia Virus protein VP39"/>
    <property type="match status" value="1"/>
</dbReference>